<dbReference type="Proteomes" id="UP000281170">
    <property type="component" value="Plasmid 19"/>
</dbReference>
<evidence type="ECO:0000313" key="6">
    <source>
        <dbReference type="Proteomes" id="UP000054859"/>
    </source>
</evidence>
<dbReference type="EMBL" id="LNKA01000016">
    <property type="protein sequence ID" value="KTC64920.1"/>
    <property type="molecule type" value="Genomic_DNA"/>
</dbReference>
<dbReference type="PANTHER" id="PTHR10340:SF57">
    <property type="entry name" value="METALLOPHOS DOMAIN-CONTAINING PROTEIN"/>
    <property type="match status" value="1"/>
</dbReference>
<accession>A0A0W0R1I9</accession>
<sequence>MTQYFVFNFNEAYNCMQFRKLSLFMRILSFLLLFISFSVFADTQFLVITDIHFDKAISHPSSESDAGVLLLDSAMKKLTELSKNVDFIITLGDFPGHTFFNSVKRQENISTVFHSLFLANIYSKPFFYIAGNNDSLSGNYQAFQSKKGSPLSLAKDWQGSCLHCTELMIDDSSMQEYGYYSTYVMKDNKDIILIALNSVLFAKLPFYIPKPPHQNENAIHQLQWFEEQIKNHTGKQLLIAMHIPPGLNNHDHPLWEKAYVKKFIQILDTYSSHFTEVTLLTAHTHMDEIRKIVTGSNLGIYAFSTPSISRIHANNAAMKVFTLNANYQITNYRTYYAEEDEKWENLHYDAINPNKGIFPCRGQTLASCLNNLEVEEVCNHLDREHFYSAKSKKSGYQVCKKTFLVEEH</sequence>
<name>A0A0W0R1I9_9GAMM</name>
<dbReference type="SUPFAM" id="SSF56300">
    <property type="entry name" value="Metallo-dependent phosphatases"/>
    <property type="match status" value="1"/>
</dbReference>
<dbReference type="KEGG" id="ladl:NCTC12735_01238"/>
<dbReference type="AlphaFoldDB" id="A0A0W0R1I9"/>
<keyword evidence="1" id="KW-0378">Hydrolase</keyword>
<feature type="domain" description="Calcineurin-like phosphoesterase" evidence="3">
    <location>
        <begin position="45"/>
        <end position="285"/>
    </location>
</feature>
<keyword evidence="5" id="KW-0614">Plasmid</keyword>
<dbReference type="EMBL" id="LR134428">
    <property type="protein sequence ID" value="VEH85603.1"/>
    <property type="molecule type" value="Genomic_DNA"/>
</dbReference>
<dbReference type="OrthoDB" id="5642456at2"/>
<dbReference type="GO" id="GO:0016787">
    <property type="term" value="F:hydrolase activity"/>
    <property type="evidence" value="ECO:0007669"/>
    <property type="project" value="UniProtKB-KW"/>
</dbReference>
<evidence type="ECO:0000313" key="4">
    <source>
        <dbReference type="EMBL" id="KTC64920.1"/>
    </source>
</evidence>
<evidence type="ECO:0000256" key="1">
    <source>
        <dbReference type="ARBA" id="ARBA00022801"/>
    </source>
</evidence>
<evidence type="ECO:0000259" key="3">
    <source>
        <dbReference type="Pfam" id="PF00149"/>
    </source>
</evidence>
<gene>
    <name evidence="4" type="ORF">Lade_1727</name>
    <name evidence="5" type="ORF">NCTC12735_01238</name>
</gene>
<geneLocation type="plasmid" evidence="5 7">
    <name>19</name>
</geneLocation>
<organism evidence="4 6">
    <name type="scientific">Legionella adelaidensis</name>
    <dbReference type="NCBI Taxonomy" id="45056"/>
    <lineage>
        <taxon>Bacteria</taxon>
        <taxon>Pseudomonadati</taxon>
        <taxon>Pseudomonadota</taxon>
        <taxon>Gammaproteobacteria</taxon>
        <taxon>Legionellales</taxon>
        <taxon>Legionellaceae</taxon>
        <taxon>Legionella</taxon>
    </lineage>
</organism>
<evidence type="ECO:0000256" key="2">
    <source>
        <dbReference type="ARBA" id="ARBA00023180"/>
    </source>
</evidence>
<dbReference type="InterPro" id="IPR004843">
    <property type="entry name" value="Calcineurin-like_PHP"/>
</dbReference>
<reference evidence="5 7" key="2">
    <citation type="submission" date="2018-12" db="EMBL/GenBank/DDBJ databases">
        <authorList>
            <consortium name="Pathogen Informatics"/>
        </authorList>
    </citation>
    <scope>NUCLEOTIDE SEQUENCE [LARGE SCALE GENOMIC DNA]</scope>
    <source>
        <strain evidence="5 7">NCTC12735</strain>
        <plasmid evidence="7">19</plasmid>
    </source>
</reference>
<keyword evidence="2" id="KW-0325">Glycoprotein</keyword>
<evidence type="ECO:0000313" key="5">
    <source>
        <dbReference type="EMBL" id="VEH85603.1"/>
    </source>
</evidence>
<evidence type="ECO:0000313" key="7">
    <source>
        <dbReference type="Proteomes" id="UP000281170"/>
    </source>
</evidence>
<dbReference type="PANTHER" id="PTHR10340">
    <property type="entry name" value="SPHINGOMYELIN PHOSPHODIESTERASE"/>
    <property type="match status" value="1"/>
</dbReference>
<dbReference type="PATRIC" id="fig|45056.6.peg.1783"/>
<proteinExistence type="predicted"/>
<protein>
    <submittedName>
        <fullName evidence="4">Acid sphingomyelinase-like phosphodiesterase</fullName>
    </submittedName>
</protein>
<dbReference type="InterPro" id="IPR029052">
    <property type="entry name" value="Metallo-depent_PP-like"/>
</dbReference>
<dbReference type="Proteomes" id="UP000054859">
    <property type="component" value="Unassembled WGS sequence"/>
</dbReference>
<dbReference type="Pfam" id="PF00149">
    <property type="entry name" value="Metallophos"/>
    <property type="match status" value="1"/>
</dbReference>
<reference evidence="4 6" key="1">
    <citation type="submission" date="2015-11" db="EMBL/GenBank/DDBJ databases">
        <title>Identification of large and diverse effector repertoires of 38 Legionella species.</title>
        <authorList>
            <person name="Burstein D."/>
            <person name="Amaro F."/>
            <person name="Zusman T."/>
            <person name="Lifshitz Z."/>
            <person name="Cohen O."/>
            <person name="Gilbert J.A."/>
            <person name="Pupko T."/>
            <person name="Shuman H.A."/>
            <person name="Segal G."/>
        </authorList>
    </citation>
    <scope>NUCLEOTIDE SEQUENCE [LARGE SCALE GENOMIC DNA]</scope>
    <source>
        <strain evidence="4 6">1762-AUS-E</strain>
    </source>
</reference>
<dbReference type="STRING" id="45056.Lade_1727"/>
<dbReference type="Gene3D" id="3.60.21.10">
    <property type="match status" value="1"/>
</dbReference>
<keyword evidence="6" id="KW-1185">Reference proteome</keyword>